<organism evidence="9 10">
    <name type="scientific">Mucilaginibacter pallidiroseus</name>
    <dbReference type="NCBI Taxonomy" id="2599295"/>
    <lineage>
        <taxon>Bacteria</taxon>
        <taxon>Pseudomonadati</taxon>
        <taxon>Bacteroidota</taxon>
        <taxon>Sphingobacteriia</taxon>
        <taxon>Sphingobacteriales</taxon>
        <taxon>Sphingobacteriaceae</taxon>
        <taxon>Mucilaginibacter</taxon>
    </lineage>
</organism>
<dbReference type="Gene3D" id="3.30.565.10">
    <property type="entry name" value="Histidine kinase-like ATPase, C-terminal domain"/>
    <property type="match status" value="1"/>
</dbReference>
<dbReference type="PRINTS" id="PR00344">
    <property type="entry name" value="BCTRLSENSOR"/>
</dbReference>
<dbReference type="SUPFAM" id="SSF52172">
    <property type="entry name" value="CheY-like"/>
    <property type="match status" value="1"/>
</dbReference>
<dbReference type="PANTHER" id="PTHR45339:SF1">
    <property type="entry name" value="HYBRID SIGNAL TRANSDUCTION HISTIDINE KINASE J"/>
    <property type="match status" value="1"/>
</dbReference>
<keyword evidence="6" id="KW-0472">Membrane</keyword>
<dbReference type="EMBL" id="VOEJ01000007">
    <property type="protein sequence ID" value="TWR26452.1"/>
    <property type="molecule type" value="Genomic_DNA"/>
</dbReference>
<accession>A0A563U567</accession>
<keyword evidence="3 5" id="KW-0597">Phosphoprotein</keyword>
<dbReference type="CDD" id="cd17546">
    <property type="entry name" value="REC_hyHK_CKI1_RcsC-like"/>
    <property type="match status" value="1"/>
</dbReference>
<dbReference type="SMART" id="SM00448">
    <property type="entry name" value="REC"/>
    <property type="match status" value="1"/>
</dbReference>
<dbReference type="GO" id="GO:0000155">
    <property type="term" value="F:phosphorelay sensor kinase activity"/>
    <property type="evidence" value="ECO:0007669"/>
    <property type="project" value="InterPro"/>
</dbReference>
<dbReference type="Pfam" id="PF00512">
    <property type="entry name" value="HisKA"/>
    <property type="match status" value="1"/>
</dbReference>
<feature type="transmembrane region" description="Helical" evidence="6">
    <location>
        <begin position="12"/>
        <end position="32"/>
    </location>
</feature>
<dbReference type="CDD" id="cd00082">
    <property type="entry name" value="HisKA"/>
    <property type="match status" value="1"/>
</dbReference>
<dbReference type="EC" id="2.7.13.3" evidence="2"/>
<dbReference type="SMART" id="SM00387">
    <property type="entry name" value="HATPase_c"/>
    <property type="match status" value="1"/>
</dbReference>
<dbReference type="FunFam" id="3.30.565.10:FF:000010">
    <property type="entry name" value="Sensor histidine kinase RcsC"/>
    <property type="match status" value="1"/>
</dbReference>
<comment type="catalytic activity">
    <reaction evidence="1">
        <text>ATP + protein L-histidine = ADP + protein N-phospho-L-histidine.</text>
        <dbReference type="EC" id="2.7.13.3"/>
    </reaction>
</comment>
<dbReference type="OrthoDB" id="9811889at2"/>
<dbReference type="Gene3D" id="3.40.50.2300">
    <property type="match status" value="1"/>
</dbReference>
<evidence type="ECO:0000313" key="10">
    <source>
        <dbReference type="Proteomes" id="UP000320042"/>
    </source>
</evidence>
<protein>
    <recommendedName>
        <fullName evidence="2">histidine kinase</fullName>
        <ecNumber evidence="2">2.7.13.3</ecNumber>
    </recommendedName>
</protein>
<keyword evidence="6" id="KW-1133">Transmembrane helix</keyword>
<dbReference type="Pfam" id="PF00072">
    <property type="entry name" value="Response_reg"/>
    <property type="match status" value="1"/>
</dbReference>
<dbReference type="SMART" id="SM00388">
    <property type="entry name" value="HisKA"/>
    <property type="match status" value="1"/>
</dbReference>
<reference evidence="9 10" key="1">
    <citation type="submission" date="2019-07" db="EMBL/GenBank/DDBJ databases">
        <authorList>
            <person name="Kim J."/>
        </authorList>
    </citation>
    <scope>NUCLEOTIDE SEQUENCE [LARGE SCALE GENOMIC DNA]</scope>
    <source>
        <strain evidence="10">dk17</strain>
    </source>
</reference>
<sequence>MITGFKRTSFLRYGLIVVLIVVLFGSAFYLYLHYSKAEKVRTTFQKMITARENSALIDSCIIELYSADNSSRMFALTGKTYYSKEFSRQIKDIRKIISNINANDKSAIDLGVDKGLQDLISQKALKTDSYIRLMTLSDSLMKSASKINESLRKNEKSLVKRPVLRRIKTRVQIDTVKPVAAVAAAKPVKEKKGFFGKVFSVFSKKDKQVQEAKKQPVLVERRTDTVITTMTVLPAVSEVYGKYYDKIYQTNNRLRANEREMLEINNRLINQIINSLKKYKVAEHNYIASSKTEMNSNLATVLYEYRKISGLMFLLMTTVVVILLYNIWKIFKDQEELVVYTEKAEIHAQSKSRFMANMSHEIRTPLNSIIGFSEQLTQSKLTEEQSEQIYAIRSSSKMLLDVVNEILDFSKYETGKMSFDSTPFSPYEAIEEIATSMRVQANKKNILLKRDIEFKKSLVFNGDYHRLKQVVMNLVGNAIKFTAQGSVTVKAFLTDDSNRSGFKMLNVSIRDTGVGIDAEHMPYIFDEFSQVKSAQKVSKQPGTGLGLAISKKIVELQGGSIKVASRVGKGTIFSFKIPFEVSTVEAYKVNSDGDDMHQQANIIAGKRVLVADDNKLNVLLVSTILKKWNVSFDTACDGRQALQKFEDNNYDVILTDIEMPEMGGIELSQVIRANGNETKASVPILALTANVLKEDRDKYLSVGITGVVLKPFTEKNLIDNIASAMLKKQLMPDKWSVN</sequence>
<dbReference type="PANTHER" id="PTHR45339">
    <property type="entry name" value="HYBRID SIGNAL TRANSDUCTION HISTIDINE KINASE J"/>
    <property type="match status" value="1"/>
</dbReference>
<dbReference type="RefSeq" id="WP_146382732.1">
    <property type="nucleotide sequence ID" value="NZ_VOEJ01000007.1"/>
</dbReference>
<dbReference type="InterPro" id="IPR036890">
    <property type="entry name" value="HATPase_C_sf"/>
</dbReference>
<feature type="domain" description="Histidine kinase" evidence="7">
    <location>
        <begin position="357"/>
        <end position="581"/>
    </location>
</feature>
<dbReference type="InterPro" id="IPR003661">
    <property type="entry name" value="HisK_dim/P_dom"/>
</dbReference>
<name>A0A563U567_9SPHI</name>
<evidence type="ECO:0000313" key="9">
    <source>
        <dbReference type="EMBL" id="TWR26452.1"/>
    </source>
</evidence>
<dbReference type="SUPFAM" id="SSF47384">
    <property type="entry name" value="Homodimeric domain of signal transducing histidine kinase"/>
    <property type="match status" value="1"/>
</dbReference>
<evidence type="ECO:0000259" key="8">
    <source>
        <dbReference type="PROSITE" id="PS50110"/>
    </source>
</evidence>
<dbReference type="AlphaFoldDB" id="A0A563U567"/>
<dbReference type="InterPro" id="IPR005467">
    <property type="entry name" value="His_kinase_dom"/>
</dbReference>
<dbReference type="InterPro" id="IPR004358">
    <property type="entry name" value="Sig_transdc_His_kin-like_C"/>
</dbReference>
<keyword evidence="10" id="KW-1185">Reference proteome</keyword>
<evidence type="ECO:0000259" key="7">
    <source>
        <dbReference type="PROSITE" id="PS50109"/>
    </source>
</evidence>
<dbReference type="Pfam" id="PF02518">
    <property type="entry name" value="HATPase_c"/>
    <property type="match status" value="1"/>
</dbReference>
<dbReference type="Proteomes" id="UP000320042">
    <property type="component" value="Unassembled WGS sequence"/>
</dbReference>
<dbReference type="Gene3D" id="1.10.287.130">
    <property type="match status" value="1"/>
</dbReference>
<feature type="domain" description="Response regulatory" evidence="8">
    <location>
        <begin position="607"/>
        <end position="725"/>
    </location>
</feature>
<gene>
    <name evidence="9" type="ORF">FPZ43_14925</name>
</gene>
<feature type="transmembrane region" description="Helical" evidence="6">
    <location>
        <begin position="308"/>
        <end position="328"/>
    </location>
</feature>
<evidence type="ECO:0000256" key="6">
    <source>
        <dbReference type="SAM" id="Phobius"/>
    </source>
</evidence>
<keyword evidence="6" id="KW-0812">Transmembrane</keyword>
<proteinExistence type="predicted"/>
<feature type="modified residue" description="4-aspartylphosphate" evidence="5">
    <location>
        <position position="656"/>
    </location>
</feature>
<dbReference type="InterPro" id="IPR001789">
    <property type="entry name" value="Sig_transdc_resp-reg_receiver"/>
</dbReference>
<evidence type="ECO:0000256" key="3">
    <source>
        <dbReference type="ARBA" id="ARBA00022553"/>
    </source>
</evidence>
<dbReference type="PROSITE" id="PS50109">
    <property type="entry name" value="HIS_KIN"/>
    <property type="match status" value="1"/>
</dbReference>
<dbReference type="CDD" id="cd16922">
    <property type="entry name" value="HATPase_EvgS-ArcB-TorS-like"/>
    <property type="match status" value="1"/>
</dbReference>
<evidence type="ECO:0000256" key="5">
    <source>
        <dbReference type="PROSITE-ProRule" id="PRU00169"/>
    </source>
</evidence>
<comment type="caution">
    <text evidence="9">The sequence shown here is derived from an EMBL/GenBank/DDBJ whole genome shotgun (WGS) entry which is preliminary data.</text>
</comment>
<dbReference type="InterPro" id="IPR003594">
    <property type="entry name" value="HATPase_dom"/>
</dbReference>
<evidence type="ECO:0000256" key="1">
    <source>
        <dbReference type="ARBA" id="ARBA00000085"/>
    </source>
</evidence>
<evidence type="ECO:0000256" key="4">
    <source>
        <dbReference type="ARBA" id="ARBA00023012"/>
    </source>
</evidence>
<evidence type="ECO:0000256" key="2">
    <source>
        <dbReference type="ARBA" id="ARBA00012438"/>
    </source>
</evidence>
<dbReference type="InterPro" id="IPR011006">
    <property type="entry name" value="CheY-like_superfamily"/>
</dbReference>
<dbReference type="SUPFAM" id="SSF55874">
    <property type="entry name" value="ATPase domain of HSP90 chaperone/DNA topoisomerase II/histidine kinase"/>
    <property type="match status" value="1"/>
</dbReference>
<dbReference type="InterPro" id="IPR036097">
    <property type="entry name" value="HisK_dim/P_sf"/>
</dbReference>
<keyword evidence="4" id="KW-0902">Two-component regulatory system</keyword>
<dbReference type="PROSITE" id="PS50110">
    <property type="entry name" value="RESPONSE_REGULATORY"/>
    <property type="match status" value="1"/>
</dbReference>